<evidence type="ECO:0000313" key="3">
    <source>
        <dbReference type="Proteomes" id="UP000007875"/>
    </source>
</evidence>
<protein>
    <recommendedName>
        <fullName evidence="4">Cyclic nucleotide-binding domain-containing protein</fullName>
    </recommendedName>
</protein>
<feature type="region of interest" description="Disordered" evidence="1">
    <location>
        <begin position="125"/>
        <end position="167"/>
    </location>
</feature>
<sequence>MLSLPAPDAPKSTQSKSKTFSKRFLVIGQMEKGDYFGVGEDLRSTYIMTSTKVDCLIVPRHTVVALERSSTLTGASDIRKVVTVREMLHHAESRFLSEENAFERWISNLRWKNYKRKMLNDILSRKPPTFSRRSPRGSKTSHPQFPLAKKSSTLGYPLADSNQRSSTPIYRKAGYQKNRTCSFAAN</sequence>
<reference evidence="2" key="3">
    <citation type="submission" date="2025-09" db="UniProtKB">
        <authorList>
            <consortium name="Ensembl"/>
        </authorList>
    </citation>
    <scope>IDENTIFICATION</scope>
</reference>
<keyword evidence="3" id="KW-1185">Reference proteome</keyword>
<reference evidence="3" key="1">
    <citation type="submission" date="2003-08" db="EMBL/GenBank/DDBJ databases">
        <authorList>
            <person name="Birren B."/>
            <person name="Nusbaum C."/>
            <person name="Abebe A."/>
            <person name="Abouelleil A."/>
            <person name="Adekoya E."/>
            <person name="Ait-zahra M."/>
            <person name="Allen N."/>
            <person name="Allen T."/>
            <person name="An P."/>
            <person name="Anderson M."/>
            <person name="Anderson S."/>
            <person name="Arachchi H."/>
            <person name="Armbruster J."/>
            <person name="Bachantsang P."/>
            <person name="Baldwin J."/>
            <person name="Barry A."/>
            <person name="Bayul T."/>
            <person name="Blitshsteyn B."/>
            <person name="Bloom T."/>
            <person name="Blye J."/>
            <person name="Boguslavskiy L."/>
            <person name="Borowsky M."/>
            <person name="Boukhgalter B."/>
            <person name="Brunache A."/>
            <person name="Butler J."/>
            <person name="Calixte N."/>
            <person name="Calvo S."/>
            <person name="Camarata J."/>
            <person name="Campo K."/>
            <person name="Chang J."/>
            <person name="Cheshatsang Y."/>
            <person name="Citroen M."/>
            <person name="Collymore A."/>
            <person name="Considine T."/>
            <person name="Cook A."/>
            <person name="Cooke P."/>
            <person name="Corum B."/>
            <person name="Cuomo C."/>
            <person name="David R."/>
            <person name="Dawoe T."/>
            <person name="Degray S."/>
            <person name="Dodge S."/>
            <person name="Dooley K."/>
            <person name="Dorje P."/>
            <person name="Dorjee K."/>
            <person name="Dorris L."/>
            <person name="Duffey N."/>
            <person name="Dupes A."/>
            <person name="Elkins T."/>
            <person name="Engels R."/>
            <person name="Erickson J."/>
            <person name="Farina A."/>
            <person name="Faro S."/>
            <person name="Ferreira P."/>
            <person name="Fischer H."/>
            <person name="Fitzgerald M."/>
            <person name="Foley K."/>
            <person name="Gage D."/>
            <person name="Galagan J."/>
            <person name="Gearin G."/>
            <person name="Gnerre S."/>
            <person name="Gnirke A."/>
            <person name="Goyette A."/>
            <person name="Graham J."/>
            <person name="Grandbois E."/>
            <person name="Gyaltsen K."/>
            <person name="Hafez N."/>
            <person name="Hagopian D."/>
            <person name="Hagos B."/>
            <person name="Hall J."/>
            <person name="Hatcher B."/>
            <person name="Heller A."/>
            <person name="Higgins H."/>
            <person name="Honan T."/>
            <person name="Horn A."/>
            <person name="Houde N."/>
            <person name="Hughes L."/>
            <person name="Hulme W."/>
            <person name="Husby E."/>
            <person name="Iliev I."/>
            <person name="Jaffe D."/>
            <person name="Jones C."/>
            <person name="Kamal M."/>
            <person name="Kamat A."/>
            <person name="Kamvysselis M."/>
            <person name="Karlsson E."/>
            <person name="Kells C."/>
            <person name="Kieu A."/>
            <person name="Kisner P."/>
            <person name="Kodira C."/>
            <person name="Kulbokas E."/>
            <person name="Labutti K."/>
            <person name="Lama D."/>
            <person name="Landers T."/>
            <person name="Leger J."/>
            <person name="Levine S."/>
            <person name="Lewis D."/>
            <person name="Lewis T."/>
            <person name="Lindblad-toh K."/>
            <person name="Liu X."/>
            <person name="Lokyitsang T."/>
            <person name="Lokyitsang Y."/>
            <person name="Lucien O."/>
            <person name="Lui A."/>
            <person name="Ma L.J."/>
            <person name="Mabbitt R."/>
            <person name="Macdonald J."/>
            <person name="Maclean C."/>
            <person name="Major J."/>
            <person name="Manning J."/>
            <person name="Marabella R."/>
            <person name="Maru K."/>
            <person name="Matthews C."/>
            <person name="Mauceli E."/>
            <person name="Mccarthy M."/>
            <person name="Mcdonough S."/>
            <person name="Mcghee T."/>
            <person name="Meldrim J."/>
            <person name="Meneus L."/>
            <person name="Mesirov J."/>
            <person name="Mihalev A."/>
            <person name="Mihova T."/>
            <person name="Mikkelsen T."/>
            <person name="Mlenga V."/>
            <person name="Moru K."/>
            <person name="Mozes J."/>
            <person name="Mulrain L."/>
            <person name="Munson G."/>
            <person name="Naylor J."/>
            <person name="Newes C."/>
            <person name="Nguyen C."/>
            <person name="Nguyen N."/>
            <person name="Nguyen T."/>
            <person name="Nicol R."/>
            <person name="Nielsen C."/>
            <person name="Nizzari M."/>
            <person name="Norbu C."/>
            <person name="Norbu N."/>
            <person name="O'donnell P."/>
            <person name="Okoawo O."/>
            <person name="O'leary S."/>
            <person name="Omotosho B."/>
            <person name="O'neill K."/>
            <person name="Osman S."/>
            <person name="Parker S."/>
            <person name="Perrin D."/>
            <person name="Phunkhang P."/>
            <person name="Piqani B."/>
            <person name="Purcell S."/>
            <person name="Rachupka T."/>
            <person name="Ramasamy U."/>
            <person name="Rameau R."/>
            <person name="Ray V."/>
            <person name="Raymond C."/>
            <person name="Retta R."/>
            <person name="Richardson S."/>
            <person name="Rise C."/>
            <person name="Rodriguez J."/>
            <person name="Rogers J."/>
            <person name="Rogov P."/>
            <person name="Rutman M."/>
            <person name="Schupbach R."/>
            <person name="Seaman C."/>
            <person name="Settipalli S."/>
            <person name="Sharpe T."/>
            <person name="Sheridan J."/>
            <person name="Sherpa N."/>
            <person name="Shi J."/>
            <person name="Smirnov S."/>
            <person name="Smith C."/>
            <person name="Sougnez C."/>
            <person name="Spencer B."/>
            <person name="Stalker J."/>
            <person name="Stange-thomann N."/>
            <person name="Stavropoulos S."/>
            <person name="Stetson K."/>
            <person name="Stone C."/>
            <person name="Stone S."/>
            <person name="Stubbs M."/>
            <person name="Talamas J."/>
            <person name="Tchuinga P."/>
            <person name="Tenzing P."/>
            <person name="Tesfaye S."/>
            <person name="Theodore J."/>
            <person name="Thoulutsang Y."/>
            <person name="Topham K."/>
            <person name="Towey S."/>
            <person name="Tsamla T."/>
            <person name="Tsomo N."/>
            <person name="Vallee D."/>
            <person name="Vassiliev H."/>
            <person name="Venkataraman V."/>
            <person name="Vinson J."/>
            <person name="Vo A."/>
            <person name="Wade C."/>
            <person name="Wang S."/>
            <person name="Wangchuk T."/>
            <person name="Wangdi T."/>
            <person name="Whittaker C."/>
            <person name="Wilkinson J."/>
            <person name="Wu Y."/>
            <person name="Wyman D."/>
            <person name="Yadav S."/>
            <person name="Yang S."/>
            <person name="Yang X."/>
            <person name="Yeager S."/>
            <person name="Yee E."/>
            <person name="Young G."/>
            <person name="Zainoun J."/>
            <person name="Zembeck L."/>
            <person name="Zimmer A."/>
            <person name="Zody M."/>
            <person name="Lander E."/>
        </authorList>
    </citation>
    <scope>NUCLEOTIDE SEQUENCE [LARGE SCALE GENOMIC DNA]</scope>
</reference>
<evidence type="ECO:0000256" key="1">
    <source>
        <dbReference type="SAM" id="MobiDB-lite"/>
    </source>
</evidence>
<dbReference type="STRING" id="51511.ENSCSAVP00000017317"/>
<reference evidence="2" key="2">
    <citation type="submission" date="2025-08" db="UniProtKB">
        <authorList>
            <consortium name="Ensembl"/>
        </authorList>
    </citation>
    <scope>IDENTIFICATION</scope>
</reference>
<dbReference type="Proteomes" id="UP000007875">
    <property type="component" value="Unassembled WGS sequence"/>
</dbReference>
<organism evidence="2 3">
    <name type="scientific">Ciona savignyi</name>
    <name type="common">Pacific transparent sea squirt</name>
    <dbReference type="NCBI Taxonomy" id="51511"/>
    <lineage>
        <taxon>Eukaryota</taxon>
        <taxon>Metazoa</taxon>
        <taxon>Chordata</taxon>
        <taxon>Tunicata</taxon>
        <taxon>Ascidiacea</taxon>
        <taxon>Phlebobranchia</taxon>
        <taxon>Cionidae</taxon>
        <taxon>Ciona</taxon>
    </lineage>
</organism>
<dbReference type="AlphaFoldDB" id="H2ZIA1"/>
<accession>H2ZIA1</accession>
<proteinExistence type="predicted"/>
<dbReference type="InParanoid" id="H2ZIA1"/>
<feature type="compositionally biased region" description="Polar residues" evidence="1">
    <location>
        <begin position="150"/>
        <end position="167"/>
    </location>
</feature>
<evidence type="ECO:0000313" key="2">
    <source>
        <dbReference type="Ensembl" id="ENSCSAVP00000017317.1"/>
    </source>
</evidence>
<evidence type="ECO:0008006" key="4">
    <source>
        <dbReference type="Google" id="ProtNLM"/>
    </source>
</evidence>
<dbReference type="HOGENOM" id="CLU_1453930_0_0_1"/>
<dbReference type="Ensembl" id="ENSCSAVT00000017506.1">
    <property type="protein sequence ID" value="ENSCSAVP00000017317.1"/>
    <property type="gene ID" value="ENSCSAVG00000010197.1"/>
</dbReference>
<dbReference type="GeneTree" id="ENSGT00660000097291"/>
<name>H2ZIA1_CIOSA</name>